<proteinExistence type="predicted"/>
<dbReference type="EMBL" id="AP028921">
    <property type="protein sequence ID" value="BET01606.1"/>
    <property type="molecule type" value="Genomic_DNA"/>
</dbReference>
<keyword evidence="3" id="KW-1185">Reference proteome</keyword>
<evidence type="ECO:0000313" key="3">
    <source>
        <dbReference type="Proteomes" id="UP001307889"/>
    </source>
</evidence>
<evidence type="ECO:0000313" key="2">
    <source>
        <dbReference type="EMBL" id="BET01606.1"/>
    </source>
</evidence>
<evidence type="ECO:0000256" key="1">
    <source>
        <dbReference type="SAM" id="MobiDB-lite"/>
    </source>
</evidence>
<name>A0ABN7BB39_9HEMI</name>
<sequence length="362" mass="41033">MVLRLVQGFRRQSIVLTDGSGFYYKIYSKRLLYYLRCHNTSCPGRGQAPVDFSSADRVRVTSFHNHPPEHAFEDEIRFRAKLLERCRQESASLTAIYADEVKKWPPEATRNTSLKTFRSSILRERRSANDSIKQALMEMADIFVKPEDISEEQKECLVSHVENDPVLNVDGNRQLIVQKWMNVAQQLNIMPGAEFSHTEWRLLWSELKSSVQKKFSLSEKSLSKVDRQILKFCNSPAILTEQEDPTHDVIVTVDPLSAYSCSVGTAGEVIGLATGSEGDSTSAARKRKIPPKSPAQGGDVWKRTAKKSDVEEMTCKILDTQKKLTEDLRVLTGETRRVADILEKWFDLYASQLASQNNGLCQ</sequence>
<protein>
    <submittedName>
        <fullName evidence="2">MULE transposase domain</fullName>
    </submittedName>
</protein>
<dbReference type="Proteomes" id="UP001307889">
    <property type="component" value="Chromosome 13"/>
</dbReference>
<feature type="region of interest" description="Disordered" evidence="1">
    <location>
        <begin position="276"/>
        <end position="305"/>
    </location>
</feature>
<gene>
    <name evidence="2" type="ORF">NTJ_14422</name>
</gene>
<accession>A0ABN7BB39</accession>
<reference evidence="2 3" key="1">
    <citation type="submission" date="2023-09" db="EMBL/GenBank/DDBJ databases">
        <title>Nesidiocoris tenuis whole genome shotgun sequence.</title>
        <authorList>
            <person name="Shibata T."/>
            <person name="Shimoda M."/>
            <person name="Kobayashi T."/>
            <person name="Uehara T."/>
        </authorList>
    </citation>
    <scope>NUCLEOTIDE SEQUENCE [LARGE SCALE GENOMIC DNA]</scope>
    <source>
        <strain evidence="2 3">Japan</strain>
    </source>
</reference>
<organism evidence="2 3">
    <name type="scientific">Nesidiocoris tenuis</name>
    <dbReference type="NCBI Taxonomy" id="355587"/>
    <lineage>
        <taxon>Eukaryota</taxon>
        <taxon>Metazoa</taxon>
        <taxon>Ecdysozoa</taxon>
        <taxon>Arthropoda</taxon>
        <taxon>Hexapoda</taxon>
        <taxon>Insecta</taxon>
        <taxon>Pterygota</taxon>
        <taxon>Neoptera</taxon>
        <taxon>Paraneoptera</taxon>
        <taxon>Hemiptera</taxon>
        <taxon>Heteroptera</taxon>
        <taxon>Panheteroptera</taxon>
        <taxon>Cimicomorpha</taxon>
        <taxon>Miridae</taxon>
        <taxon>Dicyphina</taxon>
        <taxon>Nesidiocoris</taxon>
    </lineage>
</organism>